<reference evidence="4" key="2">
    <citation type="submission" date="2023-01" db="EMBL/GenBank/DDBJ databases">
        <authorList>
            <person name="Petersen C."/>
        </authorList>
    </citation>
    <scope>NUCLEOTIDE SEQUENCE</scope>
    <source>
        <strain evidence="4">IBT 15450</strain>
    </source>
</reference>
<dbReference type="InterPro" id="IPR013933">
    <property type="entry name" value="CRC_Rsc7/Swp82"/>
</dbReference>
<feature type="region of interest" description="Disordered" evidence="3">
    <location>
        <begin position="470"/>
        <end position="502"/>
    </location>
</feature>
<evidence type="ECO:0000313" key="4">
    <source>
        <dbReference type="EMBL" id="KAJ6044531.1"/>
    </source>
</evidence>
<organism evidence="4 5">
    <name type="scientific">Penicillium canescens</name>
    <dbReference type="NCBI Taxonomy" id="5083"/>
    <lineage>
        <taxon>Eukaryota</taxon>
        <taxon>Fungi</taxon>
        <taxon>Dikarya</taxon>
        <taxon>Ascomycota</taxon>
        <taxon>Pezizomycotina</taxon>
        <taxon>Eurotiomycetes</taxon>
        <taxon>Eurotiomycetidae</taxon>
        <taxon>Eurotiales</taxon>
        <taxon>Aspergillaceae</taxon>
        <taxon>Penicillium</taxon>
    </lineage>
</organism>
<proteinExistence type="predicted"/>
<dbReference type="Pfam" id="PF08624">
    <property type="entry name" value="CRC_subunit"/>
    <property type="match status" value="1"/>
</dbReference>
<dbReference type="EMBL" id="JAQJZL010000004">
    <property type="protein sequence ID" value="KAJ6044531.1"/>
    <property type="molecule type" value="Genomic_DNA"/>
</dbReference>
<evidence type="ECO:0000256" key="1">
    <source>
        <dbReference type="ARBA" id="ARBA00023015"/>
    </source>
</evidence>
<dbReference type="PANTHER" id="PTHR22597">
    <property type="entry name" value="POLYCOMB GROUP PROTEIN"/>
    <property type="match status" value="1"/>
</dbReference>
<gene>
    <name evidence="4" type="ORF">N7460_005886</name>
</gene>
<evidence type="ECO:0000256" key="2">
    <source>
        <dbReference type="ARBA" id="ARBA00023163"/>
    </source>
</evidence>
<dbReference type="GO" id="GO:0016586">
    <property type="term" value="C:RSC-type complex"/>
    <property type="evidence" value="ECO:0007669"/>
    <property type="project" value="TreeGrafter"/>
</dbReference>
<evidence type="ECO:0000256" key="3">
    <source>
        <dbReference type="SAM" id="MobiDB-lite"/>
    </source>
</evidence>
<sequence length="604" mass="66444">MPRKLRAAAQAAAESIKNVPVLPEGSDEEMVDVPSSQASSPVAETEEPQAESPEKDQDAEPEVESKVEGEPESEAPVEPQAESQAEGQGVDAEAQTPAESKADEGTSVATPGDNVPQLEAGDTPNYGPGRPSVIPKKRRIGRPPKNPRPEDTLDADGHIRVTTPVRRRRGRPAASGGRWARNRGPSHLTQVPVDKEGNMMDVINDEVSIPPDPIGATKVDQDGHLQGGREYRVRTFSILGRGNRLYMLSTEPARCIGFRDSYLFFQKHKMLYKIIIDDDAKRDLIERDLIPHSYKGRAIGVVTARSVFREFGAKIIVGGKKIIDDYDEQAARERGDVEGELAVPEDRIPGPGEEYNRNQYVAWHGASSVYHTNAPTVPLAGGKPVDTKKRRVPVTDDNWMLEHARAASNYNHKLTDMRRTNLKGVYEVHTNTMQYPKIMQPTHVRWEAVPLESDAQTGLATNMSELNIANADSPESTNDLNNDNPTTDPETTTKPATIFPPVPRSVTDRYVVQDIVYESPQYSNMGIPGPDGDLQDIGYNGMVSIANPTNPEFMTPEIIALLPPDCKEALLDAAAAEVEWKSKWGTESENGQRAKPTKSYAWFP</sequence>
<feature type="compositionally biased region" description="Low complexity" evidence="3">
    <location>
        <begin position="477"/>
        <end position="497"/>
    </location>
</feature>
<protein>
    <recommendedName>
        <fullName evidence="6">Nuclear localization protein NPL6</fullName>
    </recommendedName>
</protein>
<reference evidence="4" key="1">
    <citation type="journal article" date="2023" name="IMA Fungus">
        <title>Comparative genomic study of the Penicillium genus elucidates a diverse pangenome and 15 lateral gene transfer events.</title>
        <authorList>
            <person name="Petersen C."/>
            <person name="Sorensen T."/>
            <person name="Nielsen M.R."/>
            <person name="Sondergaard T.E."/>
            <person name="Sorensen J.L."/>
            <person name="Fitzpatrick D.A."/>
            <person name="Frisvad J.C."/>
            <person name="Nielsen K.L."/>
        </authorList>
    </citation>
    <scope>NUCLEOTIDE SEQUENCE</scope>
    <source>
        <strain evidence="4">IBT 15450</strain>
    </source>
</reference>
<evidence type="ECO:0008006" key="6">
    <source>
        <dbReference type="Google" id="ProtNLM"/>
    </source>
</evidence>
<dbReference type="GO" id="GO:0031490">
    <property type="term" value="F:chromatin DNA binding"/>
    <property type="evidence" value="ECO:0007669"/>
    <property type="project" value="TreeGrafter"/>
</dbReference>
<keyword evidence="2" id="KW-0804">Transcription</keyword>
<comment type="caution">
    <text evidence="4">The sequence shown here is derived from an EMBL/GenBank/DDBJ whole genome shotgun (WGS) entry which is preliminary data.</text>
</comment>
<feature type="region of interest" description="Disordered" evidence="3">
    <location>
        <begin position="584"/>
        <end position="604"/>
    </location>
</feature>
<feature type="region of interest" description="Disordered" evidence="3">
    <location>
        <begin position="1"/>
        <end position="192"/>
    </location>
</feature>
<dbReference type="PANTHER" id="PTHR22597:SF3">
    <property type="entry name" value="CHROMATIN STRUCTURE-REMODELING COMPLEX SUBUNIT RSC7"/>
    <property type="match status" value="1"/>
</dbReference>
<keyword evidence="1" id="KW-0805">Transcription regulation</keyword>
<dbReference type="AlphaFoldDB" id="A0AAD6NA63"/>
<dbReference type="Proteomes" id="UP001219568">
    <property type="component" value="Unassembled WGS sequence"/>
</dbReference>
<evidence type="ECO:0000313" key="5">
    <source>
        <dbReference type="Proteomes" id="UP001219568"/>
    </source>
</evidence>
<name>A0AAD6NA63_PENCN</name>
<keyword evidence="5" id="KW-1185">Reference proteome</keyword>
<accession>A0AAD6NA63</accession>
<feature type="compositionally biased region" description="Basic and acidic residues" evidence="3">
    <location>
        <begin position="147"/>
        <end position="159"/>
    </location>
</feature>
<feature type="compositionally biased region" description="Basic and acidic residues" evidence="3">
    <location>
        <begin position="52"/>
        <end position="69"/>
    </location>
</feature>